<dbReference type="Proteomes" id="UP000252530">
    <property type="component" value="Unassembled WGS sequence"/>
</dbReference>
<feature type="region of interest" description="Disordered" evidence="1">
    <location>
        <begin position="328"/>
        <end position="383"/>
    </location>
</feature>
<evidence type="ECO:0000313" key="2">
    <source>
        <dbReference type="EMBL" id="RBP98635.1"/>
    </source>
</evidence>
<dbReference type="EMBL" id="PDCG01000001">
    <property type="protein sequence ID" value="RBP98635.1"/>
    <property type="molecule type" value="Genomic_DNA"/>
</dbReference>
<evidence type="ECO:0000256" key="1">
    <source>
        <dbReference type="SAM" id="MobiDB-lite"/>
    </source>
</evidence>
<organism evidence="2 3">
    <name type="scientific">Bifidobacterium aemilianum</name>
    <dbReference type="NCBI Taxonomy" id="2493120"/>
    <lineage>
        <taxon>Bacteria</taxon>
        <taxon>Bacillati</taxon>
        <taxon>Actinomycetota</taxon>
        <taxon>Actinomycetes</taxon>
        <taxon>Bifidobacteriales</taxon>
        <taxon>Bifidobacteriaceae</taxon>
        <taxon>Bifidobacterium</taxon>
    </lineage>
</organism>
<feature type="compositionally biased region" description="Basic and acidic residues" evidence="1">
    <location>
        <begin position="42"/>
        <end position="58"/>
    </location>
</feature>
<feature type="compositionally biased region" description="Polar residues" evidence="1">
    <location>
        <begin position="76"/>
        <end position="85"/>
    </location>
</feature>
<gene>
    <name evidence="2" type="ORF">CRD60_01980</name>
</gene>
<dbReference type="AlphaFoldDB" id="A0A366KA60"/>
<protein>
    <submittedName>
        <fullName evidence="2">Uncharacterized protein</fullName>
    </submittedName>
</protein>
<keyword evidence="3" id="KW-1185">Reference proteome</keyword>
<reference evidence="2 3" key="1">
    <citation type="submission" date="2017-10" db="EMBL/GenBank/DDBJ databases">
        <title>Bifidobacterium xylocopum sp. nov. and Bifidobacterium aemilianum sp. nov., from the carpenter bee (Xylocopa violacea) digestive tract.</title>
        <authorList>
            <person name="Alberoni D."/>
            <person name="Baffoni L."/>
            <person name="Di Gioia D."/>
            <person name="Gaggia F."/>
            <person name="Biavati B."/>
        </authorList>
    </citation>
    <scope>NUCLEOTIDE SEQUENCE [LARGE SCALE GENOMIC DNA]</scope>
    <source>
        <strain evidence="2 3">XV10</strain>
    </source>
</reference>
<feature type="compositionally biased region" description="Basic and acidic residues" evidence="1">
    <location>
        <begin position="328"/>
        <end position="340"/>
    </location>
</feature>
<feature type="region of interest" description="Disordered" evidence="1">
    <location>
        <begin position="27"/>
        <end position="94"/>
    </location>
</feature>
<evidence type="ECO:0000313" key="3">
    <source>
        <dbReference type="Proteomes" id="UP000252530"/>
    </source>
</evidence>
<accession>A0A366KA60</accession>
<comment type="caution">
    <text evidence="2">The sequence shown here is derived from an EMBL/GenBank/DDBJ whole genome shotgun (WGS) entry which is preliminary data.</text>
</comment>
<sequence>MVCGSTLFGNQIQANNKSNARLHTCGQESREDLMASENPSSEEDRQACQDNPHDHNGDVPDSEQVGSAAASKQDRGQNQSGQTRIRGSRPPQPQWHDFEILIETVNQDIEPESGLDGPAFFWNRFISDSSEDLAQRLTNSPVAPTDQARTVMTLPMDWYLYEQTHLADMEDKNQESLAGIGSQLGILRMDMPTFDLESQALAGVQAVVANAMASNRWKDALGNLVAAIELTSSFMGRVADRDGQGFEFLKDLIEQLRIYMDALASQADTQLAQESLQLLLTVVCKDDFLLNPVQMMHLLSACLSFAQWDDTRVLAYDALQQAISTMDRVRRERTTGHGDGRQAGGSAEETSKKDPDGHGGPTRFTDPDDPTDPDNPVNHLFEDSDGNLVDIPFDLIGQQFDQVCLFLQHDLLRVGGEEDRADQFLAEHLHLEPMADAWAIRLIGRRDWSGLLSLSEQVTAANPNQEILSLPEEPLPYGWESLKELALVKLGRTEELIDLYRERIIEFYEPNTGKPAVNTSDSNRTRQMEQGTDPVAIYSTSTPLGTIQASGPTNSARELLSRFYWACDDHLLVQIETLMTSYADGQGRFTPNRAYEELLIDQGLSRAAWRYCRRFPESRLRLAPTIARGLPDKARTIILGPIGMDGSYHGRLPDRRIAYQHLSQTLSLYAKVFSFHEAATIARKLTDHFPDRPALAQALRGFLEA</sequence>
<proteinExistence type="predicted"/>
<name>A0A366KA60_9BIFI</name>